<dbReference type="PATRIC" id="fig|81408.3.peg.1088"/>
<dbReference type="PANTHER" id="PTHR43432:SF3">
    <property type="entry name" value="SLR0285 PROTEIN"/>
    <property type="match status" value="1"/>
</dbReference>
<evidence type="ECO:0000256" key="4">
    <source>
        <dbReference type="SAM" id="Phobius"/>
    </source>
</evidence>
<evidence type="ECO:0000313" key="5">
    <source>
        <dbReference type="EMBL" id="KYD07788.1"/>
    </source>
</evidence>
<comment type="caution">
    <text evidence="5">The sequence shown here is derived from an EMBL/GenBank/DDBJ whole genome shotgun (WGS) entry which is preliminary data.</text>
</comment>
<keyword evidence="1" id="KW-0479">Metal-binding</keyword>
<dbReference type="InterPro" id="IPR040086">
    <property type="entry name" value="MJ0683-like"/>
</dbReference>
<sequence>MKVEFFYKYPKTLLNKGTGFLSGYSYSLNPYAGCAFGCSYCYVRQMPVPMFRKEEWGSWVDIKKKSADLLRKEL</sequence>
<accession>A0A150L654</accession>
<dbReference type="EMBL" id="LQYS01000114">
    <property type="protein sequence ID" value="KYD07788.1"/>
    <property type="molecule type" value="Genomic_DNA"/>
</dbReference>
<dbReference type="GO" id="GO:0046872">
    <property type="term" value="F:metal ion binding"/>
    <property type="evidence" value="ECO:0007669"/>
    <property type="project" value="UniProtKB-KW"/>
</dbReference>
<protein>
    <recommendedName>
        <fullName evidence="7">Radical SAM core domain-containing protein</fullName>
    </recommendedName>
</protein>
<evidence type="ECO:0000256" key="1">
    <source>
        <dbReference type="ARBA" id="ARBA00022723"/>
    </source>
</evidence>
<evidence type="ECO:0000313" key="6">
    <source>
        <dbReference type="Proteomes" id="UP000075455"/>
    </source>
</evidence>
<keyword evidence="2" id="KW-0408">Iron</keyword>
<name>A0A150L654_9BACL</name>
<evidence type="ECO:0000256" key="3">
    <source>
        <dbReference type="ARBA" id="ARBA00023014"/>
    </source>
</evidence>
<dbReference type="GO" id="GO:0051536">
    <property type="term" value="F:iron-sulfur cluster binding"/>
    <property type="evidence" value="ECO:0007669"/>
    <property type="project" value="UniProtKB-KW"/>
</dbReference>
<dbReference type="Proteomes" id="UP000075455">
    <property type="component" value="Unassembled WGS sequence"/>
</dbReference>
<gene>
    <name evidence="5" type="ORF">B4119_3539</name>
</gene>
<keyword evidence="4" id="KW-0812">Transmembrane</keyword>
<proteinExistence type="predicted"/>
<evidence type="ECO:0008006" key="7">
    <source>
        <dbReference type="Google" id="ProtNLM"/>
    </source>
</evidence>
<evidence type="ECO:0000256" key="2">
    <source>
        <dbReference type="ARBA" id="ARBA00023004"/>
    </source>
</evidence>
<dbReference type="AlphaFoldDB" id="A0A150L654"/>
<reference evidence="5 6" key="1">
    <citation type="submission" date="2016-01" db="EMBL/GenBank/DDBJ databases">
        <title>Draft Genome Sequences of Seven Thermophilic Sporeformers Isolated from Foods.</title>
        <authorList>
            <person name="Berendsen E.M."/>
            <person name="Wells-Bennik M.H."/>
            <person name="Krawcyk A.O."/>
            <person name="De Jong A."/>
            <person name="Holsappel S."/>
            <person name="Eijlander R.T."/>
            <person name="Kuipers O.P."/>
        </authorList>
    </citation>
    <scope>NUCLEOTIDE SEQUENCE [LARGE SCALE GENOMIC DNA]</scope>
    <source>
        <strain evidence="5 6">B4119</strain>
    </source>
</reference>
<feature type="transmembrane region" description="Helical" evidence="4">
    <location>
        <begin position="20"/>
        <end position="43"/>
    </location>
</feature>
<organism evidence="5 6">
    <name type="scientific">Saccharococcus caldoxylosilyticus</name>
    <dbReference type="NCBI Taxonomy" id="81408"/>
    <lineage>
        <taxon>Bacteria</taxon>
        <taxon>Bacillati</taxon>
        <taxon>Bacillota</taxon>
        <taxon>Bacilli</taxon>
        <taxon>Bacillales</taxon>
        <taxon>Anoxybacillaceae</taxon>
        <taxon>Saccharococcus</taxon>
    </lineage>
</organism>
<keyword evidence="3" id="KW-0411">Iron-sulfur</keyword>
<keyword evidence="4" id="KW-0472">Membrane</keyword>
<dbReference type="STRING" id="81408.B4119_3539"/>
<keyword evidence="4" id="KW-1133">Transmembrane helix</keyword>
<dbReference type="PANTHER" id="PTHR43432">
    <property type="entry name" value="SLR0285 PROTEIN"/>
    <property type="match status" value="1"/>
</dbReference>